<dbReference type="InterPro" id="IPR002734">
    <property type="entry name" value="RibDG_C"/>
</dbReference>
<gene>
    <name evidence="2" type="ORF">ACFQZ8_25305</name>
</gene>
<dbReference type="InterPro" id="IPR024072">
    <property type="entry name" value="DHFR-like_dom_sf"/>
</dbReference>
<feature type="domain" description="Bacterial bifunctional deaminase-reductase C-terminal" evidence="1">
    <location>
        <begin position="34"/>
        <end position="84"/>
    </location>
</feature>
<dbReference type="Proteomes" id="UP001597053">
    <property type="component" value="Unassembled WGS sequence"/>
</dbReference>
<feature type="non-terminal residue" evidence="2">
    <location>
        <position position="85"/>
    </location>
</feature>
<accession>A0ABW3A8A4</accession>
<name>A0ABW3A8A4_9ACTN</name>
<proteinExistence type="predicted"/>
<organism evidence="2 3">
    <name type="scientific">Micromonospora azadirachtae</name>
    <dbReference type="NCBI Taxonomy" id="1970735"/>
    <lineage>
        <taxon>Bacteria</taxon>
        <taxon>Bacillati</taxon>
        <taxon>Actinomycetota</taxon>
        <taxon>Actinomycetes</taxon>
        <taxon>Micromonosporales</taxon>
        <taxon>Micromonosporaceae</taxon>
        <taxon>Micromonospora</taxon>
    </lineage>
</organism>
<sequence>MSVGIPIGRIWPVPAAESLTDAMLTELYGRADQPHLRVNFVSSLDGAVSVDGYSGGLSGEPDKRVFGLLRMLCDALVVAAGTLRH</sequence>
<protein>
    <submittedName>
        <fullName evidence="2">Dihydrofolate reductase family protein</fullName>
    </submittedName>
</protein>
<dbReference type="SUPFAM" id="SSF53597">
    <property type="entry name" value="Dihydrofolate reductase-like"/>
    <property type="match status" value="1"/>
</dbReference>
<evidence type="ECO:0000313" key="2">
    <source>
        <dbReference type="EMBL" id="MFD0787233.1"/>
    </source>
</evidence>
<evidence type="ECO:0000313" key="3">
    <source>
        <dbReference type="Proteomes" id="UP001597053"/>
    </source>
</evidence>
<comment type="caution">
    <text evidence="2">The sequence shown here is derived from an EMBL/GenBank/DDBJ whole genome shotgun (WGS) entry which is preliminary data.</text>
</comment>
<dbReference type="Gene3D" id="3.40.430.10">
    <property type="entry name" value="Dihydrofolate Reductase, subunit A"/>
    <property type="match status" value="1"/>
</dbReference>
<keyword evidence="3" id="KW-1185">Reference proteome</keyword>
<reference evidence="3" key="1">
    <citation type="journal article" date="2019" name="Int. J. Syst. Evol. Microbiol.">
        <title>The Global Catalogue of Microorganisms (GCM) 10K type strain sequencing project: providing services to taxonomists for standard genome sequencing and annotation.</title>
        <authorList>
            <consortium name="The Broad Institute Genomics Platform"/>
            <consortium name="The Broad Institute Genome Sequencing Center for Infectious Disease"/>
            <person name="Wu L."/>
            <person name="Ma J."/>
        </authorList>
    </citation>
    <scope>NUCLEOTIDE SEQUENCE [LARGE SCALE GENOMIC DNA]</scope>
    <source>
        <strain evidence="3">JCM 32148</strain>
    </source>
</reference>
<evidence type="ECO:0000259" key="1">
    <source>
        <dbReference type="Pfam" id="PF01872"/>
    </source>
</evidence>
<dbReference type="Pfam" id="PF01872">
    <property type="entry name" value="RibD_C"/>
    <property type="match status" value="1"/>
</dbReference>
<dbReference type="EMBL" id="JBHTHM010001861">
    <property type="protein sequence ID" value="MFD0787233.1"/>
    <property type="molecule type" value="Genomic_DNA"/>
</dbReference>